<dbReference type="SUPFAM" id="SSF48452">
    <property type="entry name" value="TPR-like"/>
    <property type="match status" value="1"/>
</dbReference>
<dbReference type="InterPro" id="IPR011990">
    <property type="entry name" value="TPR-like_helical_dom_sf"/>
</dbReference>
<dbReference type="CDD" id="cd08977">
    <property type="entry name" value="SusD"/>
    <property type="match status" value="1"/>
</dbReference>
<evidence type="ECO:0000313" key="10">
    <source>
        <dbReference type="Proteomes" id="UP001610100"/>
    </source>
</evidence>
<keyword evidence="3 6" id="KW-0732">Signal</keyword>
<dbReference type="Gene3D" id="1.10.3780.10">
    <property type="entry name" value="SusD-like"/>
    <property type="match status" value="1"/>
</dbReference>
<proteinExistence type="inferred from homology"/>
<name>A0ABW7N3Q9_9FLAO</name>
<feature type="domain" description="SusD-like N-terminal" evidence="8">
    <location>
        <begin position="76"/>
        <end position="231"/>
    </location>
</feature>
<evidence type="ECO:0000259" key="7">
    <source>
        <dbReference type="Pfam" id="PF07980"/>
    </source>
</evidence>
<evidence type="ECO:0000256" key="3">
    <source>
        <dbReference type="ARBA" id="ARBA00022729"/>
    </source>
</evidence>
<feature type="chain" id="PRO_5045498946" evidence="6">
    <location>
        <begin position="29"/>
        <end position="519"/>
    </location>
</feature>
<keyword evidence="5" id="KW-0998">Cell outer membrane</keyword>
<evidence type="ECO:0000256" key="2">
    <source>
        <dbReference type="ARBA" id="ARBA00006275"/>
    </source>
</evidence>
<feature type="domain" description="RagB/SusD" evidence="7">
    <location>
        <begin position="240"/>
        <end position="518"/>
    </location>
</feature>
<feature type="signal peptide" evidence="6">
    <location>
        <begin position="1"/>
        <end position="28"/>
    </location>
</feature>
<dbReference type="Gene3D" id="1.25.40.390">
    <property type="match status" value="1"/>
</dbReference>
<dbReference type="Pfam" id="PF07980">
    <property type="entry name" value="SusD_RagB"/>
    <property type="match status" value="1"/>
</dbReference>
<evidence type="ECO:0000256" key="4">
    <source>
        <dbReference type="ARBA" id="ARBA00023136"/>
    </source>
</evidence>
<evidence type="ECO:0000256" key="5">
    <source>
        <dbReference type="ARBA" id="ARBA00023237"/>
    </source>
</evidence>
<sequence length="519" mass="58640">MKTSNKTINKWVFTVILLVITANFNSCTDDLNKLPQNTLTNDKQYNSVEGYKQSLASVYSNLVYNTFLRFYWSMQEYSTDMAVSTWNDGGDGIYHELAWSADSPAITNVYNASLSIITLCNNFIKESTDDILAARGFSGSDADTIKQYRAEIRYLRAYCFYILMDAYGNPPFPTEANLGTSSPEQIQRADLFAFIESELKDIEPMLADPRTNERGRPDKAADWALLSRMYLNAEVYTGQEHYSDAITYSKKVIDAGYQLETHYSWLMLGDNYLNTNEFIWTINFNNTDITWYGTNFLSLGAAGVPASINGMSGSWNAFRFTQQIPALFPTSDTSIDKRAQFYTNGQNLEVNNISTSTDGYSAYKYRNVNRDGSAITQNNNYGNIADIDFPVFRLAEIYLTYAEAVLRGGTGGDMSTALNYVNQIRGRAYANDPNSTEGNITASDLTLDFILDEKAREFYWEAQRRTDLVRYDKLTSGSYLWAWKGGIKEGRAVDDKYNLFPIPTADLLANPNLKQIDGF</sequence>
<protein>
    <submittedName>
        <fullName evidence="9">RagB/SusD family nutrient uptake outer membrane protein</fullName>
    </submittedName>
</protein>
<keyword evidence="10" id="KW-1185">Reference proteome</keyword>
<dbReference type="Pfam" id="PF14322">
    <property type="entry name" value="SusD-like_3"/>
    <property type="match status" value="1"/>
</dbReference>
<dbReference type="Gene3D" id="1.25.40.10">
    <property type="entry name" value="Tetratricopeptide repeat domain"/>
    <property type="match status" value="1"/>
</dbReference>
<evidence type="ECO:0000259" key="8">
    <source>
        <dbReference type="Pfam" id="PF14322"/>
    </source>
</evidence>
<dbReference type="InterPro" id="IPR012944">
    <property type="entry name" value="SusD_RagB_dom"/>
</dbReference>
<evidence type="ECO:0000256" key="1">
    <source>
        <dbReference type="ARBA" id="ARBA00004442"/>
    </source>
</evidence>
<dbReference type="InterPro" id="IPR033985">
    <property type="entry name" value="SusD-like_N"/>
</dbReference>
<comment type="subcellular location">
    <subcellularLocation>
        <location evidence="1">Cell outer membrane</location>
    </subcellularLocation>
</comment>
<dbReference type="Proteomes" id="UP001610100">
    <property type="component" value="Unassembled WGS sequence"/>
</dbReference>
<keyword evidence="4" id="KW-0472">Membrane</keyword>
<comment type="similarity">
    <text evidence="2">Belongs to the SusD family.</text>
</comment>
<accession>A0ABW7N3Q9</accession>
<gene>
    <name evidence="9" type="ORF">V8G58_10495</name>
</gene>
<evidence type="ECO:0000313" key="9">
    <source>
        <dbReference type="EMBL" id="MFH6772362.1"/>
    </source>
</evidence>
<evidence type="ECO:0000256" key="6">
    <source>
        <dbReference type="SAM" id="SignalP"/>
    </source>
</evidence>
<dbReference type="EMBL" id="JBAWKB010000003">
    <property type="protein sequence ID" value="MFH6772362.1"/>
    <property type="molecule type" value="Genomic_DNA"/>
</dbReference>
<dbReference type="RefSeq" id="WP_344737805.1">
    <property type="nucleotide sequence ID" value="NZ_BAABAY010000001.1"/>
</dbReference>
<comment type="caution">
    <text evidence="9">The sequence shown here is derived from an EMBL/GenBank/DDBJ whole genome shotgun (WGS) entry which is preliminary data.</text>
</comment>
<organism evidence="9 10">
    <name type="scientific">Gaetbulibacter aestuarii</name>
    <dbReference type="NCBI Taxonomy" id="1502358"/>
    <lineage>
        <taxon>Bacteria</taxon>
        <taxon>Pseudomonadati</taxon>
        <taxon>Bacteroidota</taxon>
        <taxon>Flavobacteriia</taxon>
        <taxon>Flavobacteriales</taxon>
        <taxon>Flavobacteriaceae</taxon>
        <taxon>Gaetbulibacter</taxon>
    </lineage>
</organism>
<reference evidence="9 10" key="1">
    <citation type="submission" date="2024-02" db="EMBL/GenBank/DDBJ databases">
        <title>A Gaetbulibacter species isolated from tidal flats and genomic insights of their niches.</title>
        <authorList>
            <person name="Ye Y."/>
        </authorList>
    </citation>
    <scope>NUCLEOTIDE SEQUENCE [LARGE SCALE GENOMIC DNA]</scope>
    <source>
        <strain evidence="9 10">KYW382</strain>
    </source>
</reference>